<protein>
    <submittedName>
        <fullName evidence="2">Uncharacterized protein</fullName>
    </submittedName>
</protein>
<dbReference type="EMBL" id="VOUQ01000015">
    <property type="protein sequence ID" value="TXE28328.1"/>
    <property type="molecule type" value="Genomic_DNA"/>
</dbReference>
<proteinExistence type="predicted"/>
<comment type="caution">
    <text evidence="2">The sequence shown here is derived from an EMBL/GenBank/DDBJ whole genome shotgun (WGS) entry which is preliminary data.</text>
</comment>
<name>A0A5C7C434_SERMA</name>
<gene>
    <name evidence="2" type="ORF">FOT62_21415</name>
</gene>
<feature type="transmembrane region" description="Helical" evidence="1">
    <location>
        <begin position="143"/>
        <end position="165"/>
    </location>
</feature>
<evidence type="ECO:0000313" key="3">
    <source>
        <dbReference type="Proteomes" id="UP000321126"/>
    </source>
</evidence>
<keyword evidence="1" id="KW-0472">Membrane</keyword>
<dbReference type="Proteomes" id="UP000321126">
    <property type="component" value="Unassembled WGS sequence"/>
</dbReference>
<dbReference type="AlphaFoldDB" id="A0A5C7C434"/>
<sequence length="166" mass="19055">MNSTAPVITKCGKKYRPASAGKLSLDDLDKEARSLWKIYPYEEEQVLRLRILRGHIAALPLPRPSPLLEAIDTLLASHYEDMDDLQTRRELEHIIRLALREKVRVRRAGGSAQTQATLTNTVHYCRLELVSVPRNVLGIIRQLLSWLIVMRLTIIILFIMIMVTFI</sequence>
<reference evidence="2 3" key="1">
    <citation type="submission" date="2019-07" db="EMBL/GenBank/DDBJ databases">
        <title>Serratia strains were isolated from fresh produce.</title>
        <authorList>
            <person name="Cho G.-S."/>
            <person name="Stein M."/>
            <person name="Lee W."/>
            <person name="Suh S.H."/>
            <person name="Franz C.M.A.P."/>
        </authorList>
    </citation>
    <scope>NUCLEOTIDE SEQUENCE [LARGE SCALE GENOMIC DNA]</scope>
    <source>
        <strain evidence="2 3">S16</strain>
    </source>
</reference>
<organism evidence="2 3">
    <name type="scientific">Serratia marcescens</name>
    <dbReference type="NCBI Taxonomy" id="615"/>
    <lineage>
        <taxon>Bacteria</taxon>
        <taxon>Pseudomonadati</taxon>
        <taxon>Pseudomonadota</taxon>
        <taxon>Gammaproteobacteria</taxon>
        <taxon>Enterobacterales</taxon>
        <taxon>Yersiniaceae</taxon>
        <taxon>Serratia</taxon>
    </lineage>
</organism>
<accession>A0A5C7C434</accession>
<keyword evidence="1" id="KW-0812">Transmembrane</keyword>
<dbReference type="RefSeq" id="WP_147882492.1">
    <property type="nucleotide sequence ID" value="NZ_VOUQ01000015.1"/>
</dbReference>
<evidence type="ECO:0000313" key="2">
    <source>
        <dbReference type="EMBL" id="TXE28328.1"/>
    </source>
</evidence>
<keyword evidence="1" id="KW-1133">Transmembrane helix</keyword>
<evidence type="ECO:0000256" key="1">
    <source>
        <dbReference type="SAM" id="Phobius"/>
    </source>
</evidence>